<gene>
    <name evidence="1" type="ORF">E2C01_042320</name>
</gene>
<accession>A0A5B7FW53</accession>
<proteinExistence type="predicted"/>
<dbReference type="EMBL" id="VSRR010008344">
    <property type="protein sequence ID" value="MPC48544.1"/>
    <property type="molecule type" value="Genomic_DNA"/>
</dbReference>
<evidence type="ECO:0000313" key="2">
    <source>
        <dbReference type="Proteomes" id="UP000324222"/>
    </source>
</evidence>
<dbReference type="Proteomes" id="UP000324222">
    <property type="component" value="Unassembled WGS sequence"/>
</dbReference>
<name>A0A5B7FW53_PORTR</name>
<dbReference type="AlphaFoldDB" id="A0A5B7FW53"/>
<organism evidence="1 2">
    <name type="scientific">Portunus trituberculatus</name>
    <name type="common">Swimming crab</name>
    <name type="synonym">Neptunus trituberculatus</name>
    <dbReference type="NCBI Taxonomy" id="210409"/>
    <lineage>
        <taxon>Eukaryota</taxon>
        <taxon>Metazoa</taxon>
        <taxon>Ecdysozoa</taxon>
        <taxon>Arthropoda</taxon>
        <taxon>Crustacea</taxon>
        <taxon>Multicrustacea</taxon>
        <taxon>Malacostraca</taxon>
        <taxon>Eumalacostraca</taxon>
        <taxon>Eucarida</taxon>
        <taxon>Decapoda</taxon>
        <taxon>Pleocyemata</taxon>
        <taxon>Brachyura</taxon>
        <taxon>Eubrachyura</taxon>
        <taxon>Portunoidea</taxon>
        <taxon>Portunidae</taxon>
        <taxon>Portuninae</taxon>
        <taxon>Portunus</taxon>
    </lineage>
</organism>
<keyword evidence="2" id="KW-1185">Reference proteome</keyword>
<comment type="caution">
    <text evidence="1">The sequence shown here is derived from an EMBL/GenBank/DDBJ whole genome shotgun (WGS) entry which is preliminary data.</text>
</comment>
<sequence>MQCMQTFAHHTTKRKAPCISLNGNDINSRDVCPYRGFMYRVTLKEQHSTSSHTCCPPQEHKTPRLSLVLLRHTDTRSLTLLLLLLLPLPLPCREQLC</sequence>
<protein>
    <submittedName>
        <fullName evidence="1">Uncharacterized protein</fullName>
    </submittedName>
</protein>
<evidence type="ECO:0000313" key="1">
    <source>
        <dbReference type="EMBL" id="MPC48544.1"/>
    </source>
</evidence>
<reference evidence="1 2" key="1">
    <citation type="submission" date="2019-05" db="EMBL/GenBank/DDBJ databases">
        <title>Another draft genome of Portunus trituberculatus and its Hox gene families provides insights of decapod evolution.</title>
        <authorList>
            <person name="Jeong J.-H."/>
            <person name="Song I."/>
            <person name="Kim S."/>
            <person name="Choi T."/>
            <person name="Kim D."/>
            <person name="Ryu S."/>
            <person name="Kim W."/>
        </authorList>
    </citation>
    <scope>NUCLEOTIDE SEQUENCE [LARGE SCALE GENOMIC DNA]</scope>
    <source>
        <tissue evidence="1">Muscle</tissue>
    </source>
</reference>